<dbReference type="InterPro" id="IPR036148">
    <property type="entry name" value="MmgE/PrpD_sf"/>
</dbReference>
<evidence type="ECO:0000313" key="5">
    <source>
        <dbReference type="Proteomes" id="UP001140453"/>
    </source>
</evidence>
<evidence type="ECO:0008006" key="6">
    <source>
        <dbReference type="Google" id="ProtNLM"/>
    </source>
</evidence>
<dbReference type="InterPro" id="IPR005656">
    <property type="entry name" value="MmgE_PrpD"/>
</dbReference>
<evidence type="ECO:0000313" key="4">
    <source>
        <dbReference type="EMBL" id="KAJ4387270.1"/>
    </source>
</evidence>
<accession>A0A9W9CT72</accession>
<dbReference type="AlphaFoldDB" id="A0A9W9CT72"/>
<evidence type="ECO:0000256" key="1">
    <source>
        <dbReference type="ARBA" id="ARBA00006174"/>
    </source>
</evidence>
<dbReference type="InterPro" id="IPR042188">
    <property type="entry name" value="MmgE/PrpD_sf_2"/>
</dbReference>
<dbReference type="PANTHER" id="PTHR16943:SF8">
    <property type="entry name" value="2-METHYLCITRATE DEHYDRATASE"/>
    <property type="match status" value="1"/>
</dbReference>
<reference evidence="4" key="1">
    <citation type="submission" date="2022-10" db="EMBL/GenBank/DDBJ databases">
        <title>Tapping the CABI collections for fungal endophytes: first genome assemblies for Collariella, Neodidymelliopsis, Ascochyta clinopodiicola, Didymella pomorum, Didymosphaeria variabile, Neocosmospora piperis and Neocucurbitaria cava.</title>
        <authorList>
            <person name="Hill R."/>
        </authorList>
    </citation>
    <scope>NUCLEOTIDE SEQUENCE</scope>
    <source>
        <strain evidence="4">IMI 355082</strain>
    </source>
</reference>
<dbReference type="InterPro" id="IPR042183">
    <property type="entry name" value="MmgE/PrpD_sf_1"/>
</dbReference>
<name>A0A9W9CT72_9PEZI</name>
<protein>
    <recommendedName>
        <fullName evidence="6">2-methylcitrate dehydratase</fullName>
    </recommendedName>
</protein>
<dbReference type="OrthoDB" id="10267976at2759"/>
<dbReference type="InterPro" id="IPR045336">
    <property type="entry name" value="MmgE_PrpD_N"/>
</dbReference>
<keyword evidence="5" id="KW-1185">Reference proteome</keyword>
<comment type="similarity">
    <text evidence="1">Belongs to the PrpD family.</text>
</comment>
<organism evidence="4 5">
    <name type="scientific">Gnomoniopsis smithogilvyi</name>
    <dbReference type="NCBI Taxonomy" id="1191159"/>
    <lineage>
        <taxon>Eukaryota</taxon>
        <taxon>Fungi</taxon>
        <taxon>Dikarya</taxon>
        <taxon>Ascomycota</taxon>
        <taxon>Pezizomycotina</taxon>
        <taxon>Sordariomycetes</taxon>
        <taxon>Sordariomycetidae</taxon>
        <taxon>Diaporthales</taxon>
        <taxon>Gnomoniaceae</taxon>
        <taxon>Gnomoniopsis</taxon>
    </lineage>
</organism>
<feature type="domain" description="MmgE/PrpD N-terminal" evidence="2">
    <location>
        <begin position="10"/>
        <end position="247"/>
    </location>
</feature>
<sequence>MATSENTAALLRFVADLTIENVPEDVWLRIEDLFLDWLASAIASRNSRPIPLFAKMAKQMGPKEGTAQIIADGSSSSPYWAAWVNAASTHTLEQDDLHNSSVMHPATVIFPAVLAAAQDNHSPGLELLLASIIGYEAGLRIAESFGRIHYRTFHTTATAGTLGAALAVAKLLHLTPAQTVAALGSAGTQTAGLWEFMRSGAGDSKQLHCGHASANGLLSAYLARDGVVGALDVMEGEAGLLRGMGGSDIDAGKLADRLGSRWAVLETSFKFHACCRHTHPAADALLDAIAKEGIREPLREVKSVVAHVHQGAIDVLGPMDAAGRVETVHAAKFSMKTTLALIALRGSGSLLDFEKYALQDPEVLEFRDRVGMVLDPEVDGAYPKRWLGRVDVELADGRVVKGVCDEPKGDPGNTLTRPELEDKLERLVAYGGGSGAEAKVWISWCWSLRKQKECLIPGLDGAKFHDAVLN</sequence>
<dbReference type="Pfam" id="PF03972">
    <property type="entry name" value="MmgE_PrpD_N"/>
    <property type="match status" value="1"/>
</dbReference>
<feature type="domain" description="MmgE/PrpD C-terminal" evidence="3">
    <location>
        <begin position="272"/>
        <end position="446"/>
    </location>
</feature>
<comment type="caution">
    <text evidence="4">The sequence shown here is derived from an EMBL/GenBank/DDBJ whole genome shotgun (WGS) entry which is preliminary data.</text>
</comment>
<dbReference type="SUPFAM" id="SSF103378">
    <property type="entry name" value="2-methylcitrate dehydratase PrpD"/>
    <property type="match status" value="1"/>
</dbReference>
<dbReference type="EMBL" id="JAPEVB010000005">
    <property type="protein sequence ID" value="KAJ4387270.1"/>
    <property type="molecule type" value="Genomic_DNA"/>
</dbReference>
<dbReference type="Pfam" id="PF19305">
    <property type="entry name" value="MmgE_PrpD_C"/>
    <property type="match status" value="1"/>
</dbReference>
<dbReference type="Proteomes" id="UP001140453">
    <property type="component" value="Unassembled WGS sequence"/>
</dbReference>
<dbReference type="Gene3D" id="1.10.4100.10">
    <property type="entry name" value="2-methylcitrate dehydratase PrpD"/>
    <property type="match status" value="1"/>
</dbReference>
<dbReference type="Gene3D" id="3.30.1330.120">
    <property type="entry name" value="2-methylcitrate dehydratase PrpD"/>
    <property type="match status" value="1"/>
</dbReference>
<proteinExistence type="inferred from homology"/>
<evidence type="ECO:0000259" key="3">
    <source>
        <dbReference type="Pfam" id="PF19305"/>
    </source>
</evidence>
<dbReference type="PANTHER" id="PTHR16943">
    <property type="entry name" value="2-METHYLCITRATE DEHYDRATASE-RELATED"/>
    <property type="match status" value="1"/>
</dbReference>
<dbReference type="GO" id="GO:0016829">
    <property type="term" value="F:lyase activity"/>
    <property type="evidence" value="ECO:0007669"/>
    <property type="project" value="InterPro"/>
</dbReference>
<evidence type="ECO:0000259" key="2">
    <source>
        <dbReference type="Pfam" id="PF03972"/>
    </source>
</evidence>
<dbReference type="InterPro" id="IPR045337">
    <property type="entry name" value="MmgE_PrpD_C"/>
</dbReference>
<gene>
    <name evidence="4" type="ORF">N0V93_007859</name>
</gene>